<feature type="compositionally biased region" description="Low complexity" evidence="1">
    <location>
        <begin position="281"/>
        <end position="290"/>
    </location>
</feature>
<protein>
    <submittedName>
        <fullName evidence="3">Uncharacterized protein LOC108740908</fullName>
    </submittedName>
</protein>
<proteinExistence type="predicted"/>
<dbReference type="RefSeq" id="XP_018330928.1">
    <property type="nucleotide sequence ID" value="XM_018475426.2"/>
</dbReference>
<feature type="compositionally biased region" description="Acidic residues" evidence="1">
    <location>
        <begin position="252"/>
        <end position="266"/>
    </location>
</feature>
<dbReference type="Proteomes" id="UP000192223">
    <property type="component" value="Unplaced"/>
</dbReference>
<name>A0A1W4X4C0_AGRPL</name>
<accession>A0A1W4X4C0</accession>
<gene>
    <name evidence="3" type="primary">LOC108740908</name>
</gene>
<dbReference type="KEGG" id="apln:108740908"/>
<sequence length="302" mass="33413">MDSVNRDPDGYKYKSKWNPTSTVESTNAKIISIRSSAEHMLHSAIIMAEMGMDLKEKSANGEKYVSYLRNLALRAGKTIKCLQGSGKSFLLLAQKLILSTLATLDTVAFSDPVCSTIKLEYEKLLSVVEKELADLEDIEATDTTIPSNFKSQSITKLSEKIKYLETKQKLADNTLLPPCGSARSVKSDIDEKYPENLSRESLIDLNNVVNLPPVPEDIFTSFSNKPVRTSSLSSLKSMRKVKLFLQRASSGSDDEDESCSEIDDPSEFARIVPAEAEEKATTTSPAPTKKIQLSYIQEEVPD</sequence>
<organism evidence="2 3">
    <name type="scientific">Agrilus planipennis</name>
    <name type="common">Emerald ash borer</name>
    <name type="synonym">Agrilus marcopoli</name>
    <dbReference type="NCBI Taxonomy" id="224129"/>
    <lineage>
        <taxon>Eukaryota</taxon>
        <taxon>Metazoa</taxon>
        <taxon>Ecdysozoa</taxon>
        <taxon>Arthropoda</taxon>
        <taxon>Hexapoda</taxon>
        <taxon>Insecta</taxon>
        <taxon>Pterygota</taxon>
        <taxon>Neoptera</taxon>
        <taxon>Endopterygota</taxon>
        <taxon>Coleoptera</taxon>
        <taxon>Polyphaga</taxon>
        <taxon>Elateriformia</taxon>
        <taxon>Buprestoidea</taxon>
        <taxon>Buprestidae</taxon>
        <taxon>Agrilinae</taxon>
        <taxon>Agrilus</taxon>
    </lineage>
</organism>
<evidence type="ECO:0000313" key="2">
    <source>
        <dbReference type="Proteomes" id="UP000192223"/>
    </source>
</evidence>
<feature type="region of interest" description="Disordered" evidence="1">
    <location>
        <begin position="274"/>
        <end position="302"/>
    </location>
</feature>
<evidence type="ECO:0000256" key="1">
    <source>
        <dbReference type="SAM" id="MobiDB-lite"/>
    </source>
</evidence>
<reference evidence="3" key="1">
    <citation type="submission" date="2025-08" db="UniProtKB">
        <authorList>
            <consortium name="RefSeq"/>
        </authorList>
    </citation>
    <scope>IDENTIFICATION</scope>
    <source>
        <tissue evidence="3">Entire body</tissue>
    </source>
</reference>
<dbReference type="GeneID" id="108740908"/>
<keyword evidence="2" id="KW-1185">Reference proteome</keyword>
<dbReference type="OrthoDB" id="7682084at2759"/>
<evidence type="ECO:0000313" key="3">
    <source>
        <dbReference type="RefSeq" id="XP_018330928.1"/>
    </source>
</evidence>
<feature type="region of interest" description="Disordered" evidence="1">
    <location>
        <begin position="247"/>
        <end position="266"/>
    </location>
</feature>
<dbReference type="InParanoid" id="A0A1W4X4C0"/>
<dbReference type="AlphaFoldDB" id="A0A1W4X4C0"/>